<accession>A0ABQ9AUK2</accession>
<dbReference type="InterPro" id="IPR050464">
    <property type="entry name" value="Zeta_carotene_desat/Oxidored"/>
</dbReference>
<gene>
    <name evidence="9" type="ORF">OIU77_004022</name>
</gene>
<comment type="pathway">
    <text evidence="2 7">Carotenoid biosynthesis; lycopene biosynthesis.</text>
</comment>
<dbReference type="EMBL" id="JAPFFI010000015">
    <property type="protein sequence ID" value="KAJ6359931.1"/>
    <property type="molecule type" value="Genomic_DNA"/>
</dbReference>
<evidence type="ECO:0000256" key="3">
    <source>
        <dbReference type="ARBA" id="ARBA00010192"/>
    </source>
</evidence>
<evidence type="ECO:0000256" key="4">
    <source>
        <dbReference type="ARBA" id="ARBA00022746"/>
    </source>
</evidence>
<keyword evidence="10" id="KW-1185">Reference proteome</keyword>
<evidence type="ECO:0000256" key="7">
    <source>
        <dbReference type="RuleBase" id="RU362008"/>
    </source>
</evidence>
<dbReference type="InterPro" id="IPR014103">
    <property type="entry name" value="Zeta_caro_desat"/>
</dbReference>
<dbReference type="Gene3D" id="3.50.50.60">
    <property type="entry name" value="FAD/NAD(P)-binding domain"/>
    <property type="match status" value="1"/>
</dbReference>
<comment type="subcellular location">
    <subcellularLocation>
        <location evidence="7">Plastid</location>
        <location evidence="7">Chloroplast</location>
    </subcellularLocation>
    <subcellularLocation>
        <location evidence="7">Plastid</location>
        <location evidence="7">Chromoplast</location>
    </subcellularLocation>
</comment>
<feature type="domain" description="Amine oxidase" evidence="8">
    <location>
        <begin position="93"/>
        <end position="557"/>
    </location>
</feature>
<evidence type="ECO:0000256" key="6">
    <source>
        <dbReference type="ARBA" id="ARBA00023002"/>
    </source>
</evidence>
<evidence type="ECO:0000313" key="10">
    <source>
        <dbReference type="Proteomes" id="UP001141253"/>
    </source>
</evidence>
<dbReference type="SUPFAM" id="SSF51905">
    <property type="entry name" value="FAD/NAD(P)-binding domain"/>
    <property type="match status" value="1"/>
</dbReference>
<comment type="similarity">
    <text evidence="3 7">Belongs to the zeta carotene desaturase family.</text>
</comment>
<keyword evidence="5 7" id="KW-0957">Chromoplast</keyword>
<dbReference type="EMBL" id="JAPFFI010000015">
    <property type="protein sequence ID" value="KAJ6359933.1"/>
    <property type="molecule type" value="Genomic_DNA"/>
</dbReference>
<dbReference type="EMBL" id="JAPFFI010000015">
    <property type="protein sequence ID" value="KAJ6359932.1"/>
    <property type="molecule type" value="Genomic_DNA"/>
</dbReference>
<dbReference type="PANTHER" id="PTHR42923:SF41">
    <property type="entry name" value="ZETA-CAROTENE DESATURASE, CHLOROPLASTIC_CHROMOPLASTIC"/>
    <property type="match status" value="1"/>
</dbReference>
<comment type="catalytic activity">
    <reaction evidence="1 7">
        <text>9,9'-di-cis-zeta-carotene + 2 a quinone = 7,7',9,9'-tetra-cis-lycopene + 2 a quinol</text>
        <dbReference type="Rhea" id="RHEA:30955"/>
        <dbReference type="ChEBI" id="CHEBI:24646"/>
        <dbReference type="ChEBI" id="CHEBI:48716"/>
        <dbReference type="ChEBI" id="CHEBI:62466"/>
        <dbReference type="ChEBI" id="CHEBI:132124"/>
        <dbReference type="EC" id="1.3.5.6"/>
    </reaction>
</comment>
<comment type="caution">
    <text evidence="9">The sequence shown here is derived from an EMBL/GenBank/DDBJ whole genome shotgun (WGS) entry which is preliminary data.</text>
</comment>
<dbReference type="NCBIfam" id="TIGR02732">
    <property type="entry name" value="zeta_caro_desat"/>
    <property type="match status" value="1"/>
</dbReference>
<dbReference type="Pfam" id="PF01593">
    <property type="entry name" value="Amino_oxidase"/>
    <property type="match status" value="1"/>
</dbReference>
<evidence type="ECO:0000256" key="5">
    <source>
        <dbReference type="ARBA" id="ARBA00022904"/>
    </source>
</evidence>
<dbReference type="InterPro" id="IPR036188">
    <property type="entry name" value="FAD/NAD-bd_sf"/>
</dbReference>
<dbReference type="PRINTS" id="PR00419">
    <property type="entry name" value="ADXRDTASE"/>
</dbReference>
<comment type="function">
    <text evidence="7">Catalyzes the conversion of zeta-carotene to lycopene via the intermediary of neurosporene. It carries out two consecutive desaturations (introduction of double bonds) at positions C-7 and C-7'.</text>
</comment>
<dbReference type="InterPro" id="IPR002937">
    <property type="entry name" value="Amino_oxidase"/>
</dbReference>
<evidence type="ECO:0000313" key="9">
    <source>
        <dbReference type="EMBL" id="KAJ6359931.1"/>
    </source>
</evidence>
<dbReference type="PANTHER" id="PTHR42923">
    <property type="entry name" value="PROTOPORPHYRINOGEN OXIDASE"/>
    <property type="match status" value="1"/>
</dbReference>
<evidence type="ECO:0000256" key="2">
    <source>
        <dbReference type="ARBA" id="ARBA00004900"/>
    </source>
</evidence>
<dbReference type="Proteomes" id="UP001141253">
    <property type="component" value="Chromosome 13"/>
</dbReference>
<name>A0ABQ9AUK2_9ROSI</name>
<evidence type="ECO:0000259" key="8">
    <source>
        <dbReference type="Pfam" id="PF01593"/>
    </source>
</evidence>
<reference evidence="9" key="2">
    <citation type="journal article" date="2023" name="Int. J. Mol. Sci.">
        <title>De Novo Assembly and Annotation of 11 Diverse Shrub Willow (Salix) Genomes Reveals Novel Gene Organization in Sex-Linked Regions.</title>
        <authorList>
            <person name="Hyden B."/>
            <person name="Feng K."/>
            <person name="Yates T.B."/>
            <person name="Jawdy S."/>
            <person name="Cereghino C."/>
            <person name="Smart L.B."/>
            <person name="Muchero W."/>
        </authorList>
    </citation>
    <scope>NUCLEOTIDE SEQUENCE</scope>
    <source>
        <tissue evidence="9">Shoot tip</tissue>
    </source>
</reference>
<keyword evidence="7" id="KW-0934">Plastid</keyword>
<keyword evidence="6 7" id="KW-0560">Oxidoreductase</keyword>
<reference evidence="9" key="1">
    <citation type="submission" date="2022-10" db="EMBL/GenBank/DDBJ databases">
        <authorList>
            <person name="Hyden B.L."/>
            <person name="Feng K."/>
            <person name="Yates T."/>
            <person name="Jawdy S."/>
            <person name="Smart L.B."/>
            <person name="Muchero W."/>
        </authorList>
    </citation>
    <scope>NUCLEOTIDE SEQUENCE</scope>
    <source>
        <tissue evidence="9">Shoot tip</tissue>
    </source>
</reference>
<organism evidence="9 10">
    <name type="scientific">Salix suchowensis</name>
    <dbReference type="NCBI Taxonomy" id="1278906"/>
    <lineage>
        <taxon>Eukaryota</taxon>
        <taxon>Viridiplantae</taxon>
        <taxon>Streptophyta</taxon>
        <taxon>Embryophyta</taxon>
        <taxon>Tracheophyta</taxon>
        <taxon>Spermatophyta</taxon>
        <taxon>Magnoliopsida</taxon>
        <taxon>eudicotyledons</taxon>
        <taxon>Gunneridae</taxon>
        <taxon>Pentapetalae</taxon>
        <taxon>rosids</taxon>
        <taxon>fabids</taxon>
        <taxon>Malpighiales</taxon>
        <taxon>Salicaceae</taxon>
        <taxon>Saliceae</taxon>
        <taxon>Salix</taxon>
    </lineage>
</organism>
<sequence>MASLIIFPAKSVTGTRSETSPPGLLLSGGAGRRRSVFQVGFRNQRSFTVRSALDSLETNVSDMSVNAPKGLFPPEPEHYRGPKLKVAIIGAGLAGMSTAVELLDQGHEVDIYDSKSFIGGKVGSFVDRRGNHIEMGLHVFFGCYNNLFRLMKKVGADKNLLVKDHTHTFVNMGGEIGELDFRFPIGAPLHGISAFLSTNQLKTYDIARNAIALALSPVVKALVDPDGALRDIRNLDSISFSDWFLSKGGTRTSIQRMWDPVAYALGFIDCDNISARCMLTIFSLFATKTEASLLRMLKGSPDVYLSGPIRKYIEDKGGRFHLRWGCRQILYDRSQDGEIHVTGLALSKATDKKVVKADAYVAACDVPGIKRLLPSQWRESKFFDNIYELVGVPVVTVQLRYNGWVTELQDLDQSRRLRQAVGLDNLLYTPDADFSCFADLALTSPEDYYIEGQGSLLQCVLTPGDPYMPLTNDKIIERVSKQVLALFPSSQGLEVTWSSVVKIAQSLYREGPGKDPFRPDQRTPVKNFFLAGSYTKQDYIDSMEGATLSGRQASAYVCGAGEELVALRKTLAAVESQESTKSQNVADELSVV</sequence>
<proteinExistence type="inferred from homology"/>
<evidence type="ECO:0000256" key="1">
    <source>
        <dbReference type="ARBA" id="ARBA00000914"/>
    </source>
</evidence>
<keyword evidence="7" id="KW-0150">Chloroplast</keyword>
<dbReference type="EC" id="1.3.5.6" evidence="7"/>
<keyword evidence="4 7" id="KW-0125">Carotenoid biosynthesis</keyword>
<protein>
    <recommendedName>
        <fullName evidence="7">Zeta-carotene desaturase</fullName>
        <ecNumber evidence="7">1.3.5.6</ecNumber>
    </recommendedName>
    <alternativeName>
        <fullName evidence="7">9,9'-di-cis-zeta-carotene desaturase</fullName>
    </alternativeName>
</protein>